<reference evidence="2" key="1">
    <citation type="submission" date="2020-10" db="EMBL/GenBank/DDBJ databases">
        <title>Taxonomic study of unclassified bacteria belonging to the class Ktedonobacteria.</title>
        <authorList>
            <person name="Yabe S."/>
            <person name="Wang C.M."/>
            <person name="Zheng Y."/>
            <person name="Sakai Y."/>
            <person name="Cavaletti L."/>
            <person name="Monciardini P."/>
            <person name="Donadio S."/>
        </authorList>
    </citation>
    <scope>NUCLEOTIDE SEQUENCE</scope>
    <source>
        <strain evidence="2">SOSP1-1</strain>
    </source>
</reference>
<dbReference type="GO" id="GO:0006313">
    <property type="term" value="P:DNA transposition"/>
    <property type="evidence" value="ECO:0007669"/>
    <property type="project" value="InterPro"/>
</dbReference>
<dbReference type="PANTHER" id="PTHR33055:SF15">
    <property type="entry name" value="TRANSPOSASE-RELATED"/>
    <property type="match status" value="1"/>
</dbReference>
<organism evidence="2 3">
    <name type="scientific">Ktedonospora formicarum</name>
    <dbReference type="NCBI Taxonomy" id="2778364"/>
    <lineage>
        <taxon>Bacteria</taxon>
        <taxon>Bacillati</taxon>
        <taxon>Chloroflexota</taxon>
        <taxon>Ktedonobacteria</taxon>
        <taxon>Ktedonobacterales</taxon>
        <taxon>Ktedonobacteraceae</taxon>
        <taxon>Ktedonospora</taxon>
    </lineage>
</organism>
<keyword evidence="3" id="KW-1185">Reference proteome</keyword>
<dbReference type="GO" id="GO:0003677">
    <property type="term" value="F:DNA binding"/>
    <property type="evidence" value="ECO:0007669"/>
    <property type="project" value="InterPro"/>
</dbReference>
<dbReference type="GO" id="GO:0004803">
    <property type="term" value="F:transposase activity"/>
    <property type="evidence" value="ECO:0007669"/>
    <property type="project" value="InterPro"/>
</dbReference>
<dbReference type="InterPro" id="IPR047650">
    <property type="entry name" value="Transpos_IS110"/>
</dbReference>
<accession>A0A8J3MSM6</accession>
<dbReference type="Proteomes" id="UP000612362">
    <property type="component" value="Unassembled WGS sequence"/>
</dbReference>
<dbReference type="PANTHER" id="PTHR33055">
    <property type="entry name" value="TRANSPOSASE FOR INSERTION SEQUENCE ELEMENT IS1111A"/>
    <property type="match status" value="1"/>
</dbReference>
<sequence length="223" mass="25180">MLADLALRRIPSKRDALVPALQGCMRTHHCFLLGELLLMVEHLERSLARLDREIEERLAPQKETMERLDAITGVSQRVLETLFAEIGWDLLTFPDAAHLASWVGICPGQHESGGKRMSGRTRKGNRHAKTILVQAAHAAGKTKTYLGAQYRRMSKGRGGKHAAVAVGHSILLIYYQMLTTGHPYDEKGEDHFTKRDQQEKQQRLVKQLERLGYHVDLTPHHVA</sequence>
<comment type="caution">
    <text evidence="2">The sequence shown here is derived from an EMBL/GenBank/DDBJ whole genome shotgun (WGS) entry which is preliminary data.</text>
</comment>
<gene>
    <name evidence="2" type="ORF">KSX_53950</name>
</gene>
<dbReference type="InterPro" id="IPR003346">
    <property type="entry name" value="Transposase_20"/>
</dbReference>
<feature type="domain" description="Transposase IS116/IS110/IS902 C-terminal" evidence="1">
    <location>
        <begin position="66"/>
        <end position="149"/>
    </location>
</feature>
<dbReference type="EMBL" id="BNJF01000003">
    <property type="protein sequence ID" value="GHO47232.1"/>
    <property type="molecule type" value="Genomic_DNA"/>
</dbReference>
<dbReference type="Pfam" id="PF02371">
    <property type="entry name" value="Transposase_20"/>
    <property type="match status" value="1"/>
</dbReference>
<proteinExistence type="predicted"/>
<evidence type="ECO:0000313" key="2">
    <source>
        <dbReference type="EMBL" id="GHO47232.1"/>
    </source>
</evidence>
<protein>
    <submittedName>
        <fullName evidence="2">IS110 family transposase</fullName>
    </submittedName>
</protein>
<name>A0A8J3MSM6_9CHLR</name>
<evidence type="ECO:0000259" key="1">
    <source>
        <dbReference type="Pfam" id="PF02371"/>
    </source>
</evidence>
<dbReference type="AlphaFoldDB" id="A0A8J3MSM6"/>
<evidence type="ECO:0000313" key="3">
    <source>
        <dbReference type="Proteomes" id="UP000612362"/>
    </source>
</evidence>